<feature type="coiled-coil region" evidence="1">
    <location>
        <begin position="118"/>
        <end position="166"/>
    </location>
</feature>
<evidence type="ECO:0000313" key="2">
    <source>
        <dbReference type="EMBL" id="MCL7051738.1"/>
    </source>
</evidence>
<feature type="coiled-coil region" evidence="1">
    <location>
        <begin position="253"/>
        <end position="301"/>
    </location>
</feature>
<protein>
    <submittedName>
        <fullName evidence="2">Uncharacterized protein</fullName>
    </submittedName>
</protein>
<gene>
    <name evidence="2" type="ORF">MKW94_020118</name>
</gene>
<dbReference type="Proteomes" id="UP001177140">
    <property type="component" value="Unassembled WGS sequence"/>
</dbReference>
<accession>A0AA41W293</accession>
<organism evidence="2 3">
    <name type="scientific">Papaver nudicaule</name>
    <name type="common">Iceland poppy</name>
    <dbReference type="NCBI Taxonomy" id="74823"/>
    <lineage>
        <taxon>Eukaryota</taxon>
        <taxon>Viridiplantae</taxon>
        <taxon>Streptophyta</taxon>
        <taxon>Embryophyta</taxon>
        <taxon>Tracheophyta</taxon>
        <taxon>Spermatophyta</taxon>
        <taxon>Magnoliopsida</taxon>
        <taxon>Ranunculales</taxon>
        <taxon>Papaveraceae</taxon>
        <taxon>Papaveroideae</taxon>
        <taxon>Papaver</taxon>
    </lineage>
</organism>
<sequence length="301" mass="34283">MSWYRDPQLFINCRGSDRKYFIDRIVKMYNVPLSQGDNTGPENLDFSKHLFLGDNKESDYDAFKSSLAEIVNPITKFVNCLGFVVTWDETKKIGTWSRVEENDSIFYSLPGVINPHATASLEKKISELEDENLVLKEKLNQEKKAKQALETQVSELTAKLEECRGAGSGSEDVQPWMIGDSVPNHWLHFQDLDVLTFPKNTPPVAIMEEPSKPKFVEDATILFCTWSRDEELNTIISSLPGIVNHSDTIFEEKQDAEKTNSELVAEISVLVAENLMLKEQLNHEKNEKQALQTQVLELLKM</sequence>
<keyword evidence="3" id="KW-1185">Reference proteome</keyword>
<dbReference type="EMBL" id="JAJJMA010341885">
    <property type="protein sequence ID" value="MCL7051738.1"/>
    <property type="molecule type" value="Genomic_DNA"/>
</dbReference>
<evidence type="ECO:0000313" key="3">
    <source>
        <dbReference type="Proteomes" id="UP001177140"/>
    </source>
</evidence>
<proteinExistence type="predicted"/>
<evidence type="ECO:0000256" key="1">
    <source>
        <dbReference type="SAM" id="Coils"/>
    </source>
</evidence>
<comment type="caution">
    <text evidence="2">The sequence shown here is derived from an EMBL/GenBank/DDBJ whole genome shotgun (WGS) entry which is preliminary data.</text>
</comment>
<dbReference type="AlphaFoldDB" id="A0AA41W293"/>
<keyword evidence="1" id="KW-0175">Coiled coil</keyword>
<name>A0AA41W293_PAPNU</name>
<reference evidence="2" key="1">
    <citation type="submission" date="2022-03" db="EMBL/GenBank/DDBJ databases">
        <title>A functionally conserved STORR gene fusion in Papaver species that diverged 16.8 million years ago.</title>
        <authorList>
            <person name="Catania T."/>
        </authorList>
    </citation>
    <scope>NUCLEOTIDE SEQUENCE</scope>
    <source>
        <strain evidence="2">S-191538</strain>
    </source>
</reference>